<dbReference type="InterPro" id="IPR006501">
    <property type="entry name" value="Pectinesterase_inhib_dom"/>
</dbReference>
<dbReference type="SMART" id="SM00856">
    <property type="entry name" value="PMEI"/>
    <property type="match status" value="1"/>
</dbReference>
<gene>
    <name evidence="4" type="ORF">SAY87_027135</name>
</gene>
<protein>
    <recommendedName>
        <fullName evidence="3">Pectinesterase inhibitor domain-containing protein</fullName>
    </recommendedName>
</protein>
<reference evidence="4 5" key="1">
    <citation type="journal article" date="2023" name="Hortic Res">
        <title>Pangenome of water caltrop reveals structural variations and asymmetric subgenome divergence after allopolyploidization.</title>
        <authorList>
            <person name="Zhang X."/>
            <person name="Chen Y."/>
            <person name="Wang L."/>
            <person name="Yuan Y."/>
            <person name="Fang M."/>
            <person name="Shi L."/>
            <person name="Lu R."/>
            <person name="Comes H.P."/>
            <person name="Ma Y."/>
            <person name="Chen Y."/>
            <person name="Huang G."/>
            <person name="Zhou Y."/>
            <person name="Zheng Z."/>
            <person name="Qiu Y."/>
        </authorList>
    </citation>
    <scope>NUCLEOTIDE SEQUENCE [LARGE SCALE GENOMIC DNA]</scope>
    <source>
        <tissue evidence="4">Roots</tissue>
    </source>
</reference>
<dbReference type="Proteomes" id="UP001345219">
    <property type="component" value="Chromosome 21"/>
</dbReference>
<dbReference type="FunFam" id="1.20.140.40:FF:000005">
    <property type="entry name" value="Pectin methylesterase inhibitor 1"/>
    <property type="match status" value="1"/>
</dbReference>
<keyword evidence="1" id="KW-0732">Signal</keyword>
<evidence type="ECO:0000313" key="5">
    <source>
        <dbReference type="Proteomes" id="UP001345219"/>
    </source>
</evidence>
<evidence type="ECO:0000259" key="3">
    <source>
        <dbReference type="SMART" id="SM00856"/>
    </source>
</evidence>
<dbReference type="AlphaFoldDB" id="A0AAN7GRC0"/>
<comment type="caution">
    <text evidence="4">The sequence shown here is derived from an EMBL/GenBank/DDBJ whole genome shotgun (WGS) entry which is preliminary data.</text>
</comment>
<name>A0AAN7GRC0_9MYRT</name>
<dbReference type="GO" id="GO:0046910">
    <property type="term" value="F:pectinesterase inhibitor activity"/>
    <property type="evidence" value="ECO:0007669"/>
    <property type="project" value="UniProtKB-ARBA"/>
</dbReference>
<dbReference type="Pfam" id="PF04043">
    <property type="entry name" value="PMEI"/>
    <property type="match status" value="1"/>
</dbReference>
<evidence type="ECO:0000256" key="1">
    <source>
        <dbReference type="ARBA" id="ARBA00022729"/>
    </source>
</evidence>
<evidence type="ECO:0000256" key="2">
    <source>
        <dbReference type="ARBA" id="ARBA00038471"/>
    </source>
</evidence>
<dbReference type="NCBIfam" id="TIGR01614">
    <property type="entry name" value="PME_inhib"/>
    <property type="match status" value="1"/>
</dbReference>
<keyword evidence="5" id="KW-1185">Reference proteome</keyword>
<evidence type="ECO:0000313" key="4">
    <source>
        <dbReference type="EMBL" id="KAK4749686.1"/>
    </source>
</evidence>
<dbReference type="Gene3D" id="1.20.140.40">
    <property type="entry name" value="Invertase/pectin methylesterase inhibitor family protein"/>
    <property type="match status" value="1"/>
</dbReference>
<dbReference type="PANTHER" id="PTHR31080:SF117">
    <property type="entry name" value="PLANT INVERTASE_PECTIN METHYLESTERASE INHIBITOR SUPERFAMILY PROTEIN"/>
    <property type="match status" value="1"/>
</dbReference>
<dbReference type="EMBL" id="JAXIOK010000018">
    <property type="protein sequence ID" value="KAK4749686.1"/>
    <property type="molecule type" value="Genomic_DNA"/>
</dbReference>
<dbReference type="PANTHER" id="PTHR31080">
    <property type="entry name" value="PECTINESTERASE INHIBITOR-LIKE"/>
    <property type="match status" value="1"/>
</dbReference>
<dbReference type="SUPFAM" id="SSF101148">
    <property type="entry name" value="Plant invertase/pectin methylesterase inhibitor"/>
    <property type="match status" value="1"/>
</dbReference>
<organism evidence="4 5">
    <name type="scientific">Trapa incisa</name>
    <dbReference type="NCBI Taxonomy" id="236973"/>
    <lineage>
        <taxon>Eukaryota</taxon>
        <taxon>Viridiplantae</taxon>
        <taxon>Streptophyta</taxon>
        <taxon>Embryophyta</taxon>
        <taxon>Tracheophyta</taxon>
        <taxon>Spermatophyta</taxon>
        <taxon>Magnoliopsida</taxon>
        <taxon>eudicotyledons</taxon>
        <taxon>Gunneridae</taxon>
        <taxon>Pentapetalae</taxon>
        <taxon>rosids</taxon>
        <taxon>malvids</taxon>
        <taxon>Myrtales</taxon>
        <taxon>Lythraceae</taxon>
        <taxon>Trapa</taxon>
    </lineage>
</organism>
<sequence length="210" mass="22576">MEAQSRPRLNTLVIAAALTMFLMQQGCFSYARLLAAGAKTRFSTTEFIKVSCSKTSYPTLCFNSLSRHASLIQTSPVLLAGAALNVTLDAALSTSTMMHKLSKTHGMTPRGVGAMKDCVEELSDSVDELRKSIDEMGQLRRRPPNLGLLLNDIQTWVSAALTDETTCSDGFAGKVMNGNVKIAVRSQIVTIAHLTSNALALVNKLASILV</sequence>
<dbReference type="InterPro" id="IPR051955">
    <property type="entry name" value="PME_Inhibitor"/>
</dbReference>
<dbReference type="InterPro" id="IPR035513">
    <property type="entry name" value="Invertase/methylesterase_inhib"/>
</dbReference>
<proteinExistence type="inferred from homology"/>
<feature type="domain" description="Pectinesterase inhibitor" evidence="3">
    <location>
        <begin position="43"/>
        <end position="201"/>
    </location>
</feature>
<comment type="similarity">
    <text evidence="2">Belongs to the PMEI family.</text>
</comment>
<dbReference type="CDD" id="cd15798">
    <property type="entry name" value="PMEI-like_3"/>
    <property type="match status" value="1"/>
</dbReference>
<accession>A0AAN7GRC0</accession>